<protein>
    <recommendedName>
        <fullName evidence="2">DUF4218 domain-containing protein</fullName>
    </recommendedName>
</protein>
<evidence type="ECO:0000256" key="1">
    <source>
        <dbReference type="SAM" id="SignalP"/>
    </source>
</evidence>
<name>A0AAW2BTW9_9ROSI</name>
<keyword evidence="1" id="KW-0732">Signal</keyword>
<sequence length="457" mass="53059">MKCLNSWTNKSFITLLQFFLDFLTSNAKFPKDCYEAKKIIKDLGLSYEKIRACPKDCILYWKENANLEACPNCNRSRWESNESKGQQSTNASSKKRKKKVVKILRWFPLKPRLQRLFMSPKTANHMKWHVNGRVNDKLLRHHADYEAWKSFDSKYIEFSSGPRNVRLGLAADGFNSYGNMSSIHSWSTKGALACPPCNYDSQSPPITVFGGEIMLRMDVVANHVFRKKTVNLPNERKRREEALTMWKKRSIFFTLPYWEDHVLRHNLDVMHIEENVVDNIIGTFLNLDGKTENNLKARQDLKDMGIRSEFHLEKDGNDQKHMPHACYYMNASEKDSFLHVLKDLRVQDGYSSNISPCIKLKECKISVMKSHDNHILMQYLSRLKSYVHNKTYPKDSIAEGYIVEECLAFSLRYFKSVETAFNRFVRNVEESMSAVMLVDDIGDVTITNDGATILKML</sequence>
<evidence type="ECO:0000259" key="2">
    <source>
        <dbReference type="Pfam" id="PF13960"/>
    </source>
</evidence>
<dbReference type="EMBL" id="JAZDWU010000010">
    <property type="protein sequence ID" value="KAK9988702.1"/>
    <property type="molecule type" value="Genomic_DNA"/>
</dbReference>
<dbReference type="Pfam" id="PF02992">
    <property type="entry name" value="Transposase_21"/>
    <property type="match status" value="1"/>
</dbReference>
<proteinExistence type="predicted"/>
<dbReference type="Proteomes" id="UP001459277">
    <property type="component" value="Unassembled WGS sequence"/>
</dbReference>
<gene>
    <name evidence="3" type="ORF">SO802_028941</name>
</gene>
<reference evidence="3 4" key="1">
    <citation type="submission" date="2024-01" db="EMBL/GenBank/DDBJ databases">
        <title>A telomere-to-telomere, gap-free genome of sweet tea (Lithocarpus litseifolius).</title>
        <authorList>
            <person name="Zhou J."/>
        </authorList>
    </citation>
    <scope>NUCLEOTIDE SEQUENCE [LARGE SCALE GENOMIC DNA]</scope>
    <source>
        <strain evidence="3">Zhou-2022a</strain>
        <tissue evidence="3">Leaf</tissue>
    </source>
</reference>
<evidence type="ECO:0000313" key="3">
    <source>
        <dbReference type="EMBL" id="KAK9988702.1"/>
    </source>
</evidence>
<accession>A0AAW2BTW9</accession>
<organism evidence="3 4">
    <name type="scientific">Lithocarpus litseifolius</name>
    <dbReference type="NCBI Taxonomy" id="425828"/>
    <lineage>
        <taxon>Eukaryota</taxon>
        <taxon>Viridiplantae</taxon>
        <taxon>Streptophyta</taxon>
        <taxon>Embryophyta</taxon>
        <taxon>Tracheophyta</taxon>
        <taxon>Spermatophyta</taxon>
        <taxon>Magnoliopsida</taxon>
        <taxon>eudicotyledons</taxon>
        <taxon>Gunneridae</taxon>
        <taxon>Pentapetalae</taxon>
        <taxon>rosids</taxon>
        <taxon>fabids</taxon>
        <taxon>Fagales</taxon>
        <taxon>Fagaceae</taxon>
        <taxon>Lithocarpus</taxon>
    </lineage>
</organism>
<keyword evidence="4" id="KW-1185">Reference proteome</keyword>
<dbReference type="PANTHER" id="PTHR10775">
    <property type="entry name" value="OS08G0208400 PROTEIN"/>
    <property type="match status" value="1"/>
</dbReference>
<dbReference type="PANTHER" id="PTHR10775:SF173">
    <property type="match status" value="1"/>
</dbReference>
<evidence type="ECO:0000313" key="4">
    <source>
        <dbReference type="Proteomes" id="UP001459277"/>
    </source>
</evidence>
<dbReference type="Pfam" id="PF13960">
    <property type="entry name" value="DUF4218"/>
    <property type="match status" value="1"/>
</dbReference>
<feature type="chain" id="PRO_5043418976" description="DUF4218 domain-containing protein" evidence="1">
    <location>
        <begin position="28"/>
        <end position="457"/>
    </location>
</feature>
<dbReference type="InterPro" id="IPR004242">
    <property type="entry name" value="Transposase_21"/>
</dbReference>
<feature type="signal peptide" evidence="1">
    <location>
        <begin position="1"/>
        <end position="27"/>
    </location>
</feature>
<dbReference type="InterPro" id="IPR025452">
    <property type="entry name" value="DUF4218"/>
</dbReference>
<feature type="domain" description="DUF4218" evidence="2">
    <location>
        <begin position="372"/>
        <end position="427"/>
    </location>
</feature>
<dbReference type="AlphaFoldDB" id="A0AAW2BTW9"/>
<comment type="caution">
    <text evidence="3">The sequence shown here is derived from an EMBL/GenBank/DDBJ whole genome shotgun (WGS) entry which is preliminary data.</text>
</comment>